<sequence>MRSEDNNRPRLFVIKINAHHYRKLRVMFNSCYCTDEEGGASSSHPSTTTNTTTAANCIATNGGGDDRANIAYRAALFTTIVRYSTLLGGQQINDLRGGGMQGAIHDSIFNCLSKWFSESRRNSSSSLSSSSTTSSHRGGTKCFTSTFNSAMPNFSAFPSPGVDGHFGLCGDFFLSLSLLFEADTTTPPGGPRWFELNPPFSPGLMTNMAIRVGKLMEVHNRKGSELMCIIVIPTVRVTNNDRSCHMPKSKEKMEDKKRKRSANGEEGGEESSNAKLVSVVNTAAKQSFHMLVNSLYCKSQVILPTREHGFIKGGQDLRPTKFKESQCSTSVIILGSKKGWTGANDAKVFENELREAFTSKHRMEIEQRKCASKGC</sequence>
<dbReference type="EMBL" id="JALLPB020000046">
    <property type="protein sequence ID" value="KAL3823108.1"/>
    <property type="molecule type" value="Genomic_DNA"/>
</dbReference>
<evidence type="ECO:0000256" key="1">
    <source>
        <dbReference type="SAM" id="MobiDB-lite"/>
    </source>
</evidence>
<dbReference type="PANTHER" id="PTHR21727:SF0">
    <property type="entry name" value="MRNA (2'-O-METHYLADENOSINE-N(6)-)-METHYLTRANSFERASE"/>
    <property type="match status" value="1"/>
</dbReference>
<comment type="caution">
    <text evidence="3">The sequence shown here is derived from an EMBL/GenBank/DDBJ whole genome shotgun (WGS) entry which is preliminary data.</text>
</comment>
<dbReference type="InterPro" id="IPR022035">
    <property type="entry name" value="PCIF1_WW"/>
</dbReference>
<gene>
    <name evidence="3" type="ORF">ACHAXA_006438</name>
</gene>
<accession>A0ABD3SFP5</accession>
<evidence type="ECO:0000313" key="4">
    <source>
        <dbReference type="Proteomes" id="UP001530377"/>
    </source>
</evidence>
<evidence type="ECO:0000313" key="3">
    <source>
        <dbReference type="EMBL" id="KAL3823108.1"/>
    </source>
</evidence>
<proteinExistence type="predicted"/>
<feature type="domain" description="PCIF1 WW" evidence="2">
    <location>
        <begin position="140"/>
        <end position="243"/>
    </location>
</feature>
<dbReference type="Pfam" id="PF12237">
    <property type="entry name" value="PCIF1_WW"/>
    <property type="match status" value="1"/>
</dbReference>
<dbReference type="AlphaFoldDB" id="A0ABD3SFP5"/>
<organism evidence="3 4">
    <name type="scientific">Cyclostephanos tholiformis</name>
    <dbReference type="NCBI Taxonomy" id="382380"/>
    <lineage>
        <taxon>Eukaryota</taxon>
        <taxon>Sar</taxon>
        <taxon>Stramenopiles</taxon>
        <taxon>Ochrophyta</taxon>
        <taxon>Bacillariophyta</taxon>
        <taxon>Coscinodiscophyceae</taxon>
        <taxon>Thalassiosirophycidae</taxon>
        <taxon>Stephanodiscales</taxon>
        <taxon>Stephanodiscaceae</taxon>
        <taxon>Cyclostephanos</taxon>
    </lineage>
</organism>
<evidence type="ECO:0000259" key="2">
    <source>
        <dbReference type="Pfam" id="PF12237"/>
    </source>
</evidence>
<reference evidence="3 4" key="1">
    <citation type="submission" date="2024-10" db="EMBL/GenBank/DDBJ databases">
        <title>Updated reference genomes for cyclostephanoid diatoms.</title>
        <authorList>
            <person name="Roberts W.R."/>
            <person name="Alverson A.J."/>
        </authorList>
    </citation>
    <scope>NUCLEOTIDE SEQUENCE [LARGE SCALE GENOMIC DNA]</scope>
    <source>
        <strain evidence="3 4">AJA228-03</strain>
    </source>
</reference>
<keyword evidence="4" id="KW-1185">Reference proteome</keyword>
<protein>
    <recommendedName>
        <fullName evidence="2">PCIF1 WW domain-containing protein</fullName>
    </recommendedName>
</protein>
<name>A0ABD3SFP5_9STRA</name>
<dbReference type="Proteomes" id="UP001530377">
    <property type="component" value="Unassembled WGS sequence"/>
</dbReference>
<dbReference type="PANTHER" id="PTHR21727">
    <property type="entry name" value="PHOSPHORYLATED CTD INTERACTING FACTOR 1"/>
    <property type="match status" value="1"/>
</dbReference>
<feature type="region of interest" description="Disordered" evidence="1">
    <location>
        <begin position="241"/>
        <end position="273"/>
    </location>
</feature>
<feature type="compositionally biased region" description="Basic and acidic residues" evidence="1">
    <location>
        <begin position="242"/>
        <end position="256"/>
    </location>
</feature>
<dbReference type="InterPro" id="IPR039881">
    <property type="entry name" value="PCIF1-like"/>
</dbReference>